<dbReference type="InParanoid" id="T0QHI5"/>
<feature type="compositionally biased region" description="Low complexity" evidence="1">
    <location>
        <begin position="319"/>
        <end position="346"/>
    </location>
</feature>
<dbReference type="Gene3D" id="3.30.190.20">
    <property type="match status" value="1"/>
</dbReference>
<dbReference type="Pfam" id="PF00687">
    <property type="entry name" value="Ribosomal_L1"/>
    <property type="match status" value="1"/>
</dbReference>
<evidence type="ECO:0008006" key="4">
    <source>
        <dbReference type="Google" id="ProtNLM"/>
    </source>
</evidence>
<dbReference type="SUPFAM" id="SSF56808">
    <property type="entry name" value="Ribosomal protein L1"/>
    <property type="match status" value="1"/>
</dbReference>
<evidence type="ECO:0000256" key="1">
    <source>
        <dbReference type="SAM" id="MobiDB-lite"/>
    </source>
</evidence>
<gene>
    <name evidence="2" type="ORF">SDRG_09122</name>
</gene>
<feature type="compositionally biased region" description="Basic and acidic residues" evidence="1">
    <location>
        <begin position="291"/>
        <end position="318"/>
    </location>
</feature>
<dbReference type="VEuPathDB" id="FungiDB:SDRG_09122"/>
<dbReference type="InterPro" id="IPR023674">
    <property type="entry name" value="Ribosomal_uL1-like"/>
</dbReference>
<dbReference type="STRING" id="1156394.T0QHI5"/>
<feature type="region of interest" description="Disordered" evidence="1">
    <location>
        <begin position="250"/>
        <end position="355"/>
    </location>
</feature>
<protein>
    <recommendedName>
        <fullName evidence="4">Ribosomal protein L1</fullName>
    </recommendedName>
</protein>
<organism evidence="2 3">
    <name type="scientific">Saprolegnia diclina (strain VS20)</name>
    <dbReference type="NCBI Taxonomy" id="1156394"/>
    <lineage>
        <taxon>Eukaryota</taxon>
        <taxon>Sar</taxon>
        <taxon>Stramenopiles</taxon>
        <taxon>Oomycota</taxon>
        <taxon>Saprolegniomycetes</taxon>
        <taxon>Saprolegniales</taxon>
        <taxon>Saprolegniaceae</taxon>
        <taxon>Saprolegnia</taxon>
    </lineage>
</organism>
<dbReference type="CDD" id="cd00403">
    <property type="entry name" value="Ribosomal_L1"/>
    <property type="match status" value="1"/>
</dbReference>
<feature type="compositionally biased region" description="Basic and acidic residues" evidence="1">
    <location>
        <begin position="265"/>
        <end position="284"/>
    </location>
</feature>
<sequence>MEQVDREQVTKAVEALQQVLQKKRASAAKQALVEDANVFSLIVTRNTVPPKSSLKPILIDLPHSIRADGEACLFVKDADKKRIKEALAQDPVDGLTKVMGIKKLKKHFGQFKDRRELKASFATFLADDRVLPYLKTLLGKTFFDAKKQPRTVDVSAKNVSDPIRRVLAGTAMFVSTGPCFNVKIAHDGLELSQIVDNIIDGTEIIVSYVPKKWKNIKSISIKTNDSMALPIYNALPNSAKLPTEINIKRKSEDISTEAPAAKKAKQAEEETKAKEAPAKKEAVKKATPVKEAAKEEVAKEEAVPAKKEAAPAKKEAAPAKKAAAAKKVVPVKKAAPKKVAAAAPAKKTTRASAKK</sequence>
<dbReference type="InterPro" id="IPR028364">
    <property type="entry name" value="Ribosomal_uL1/biogenesis"/>
</dbReference>
<dbReference type="AlphaFoldDB" id="T0QHI5"/>
<reference evidence="2 3" key="1">
    <citation type="submission" date="2012-04" db="EMBL/GenBank/DDBJ databases">
        <title>The Genome Sequence of Saprolegnia declina VS20.</title>
        <authorList>
            <consortium name="The Broad Institute Genome Sequencing Platform"/>
            <person name="Russ C."/>
            <person name="Nusbaum C."/>
            <person name="Tyler B."/>
            <person name="van West P."/>
            <person name="Dieguez-Uribeondo J."/>
            <person name="de Bruijn I."/>
            <person name="Tripathy S."/>
            <person name="Jiang R."/>
            <person name="Young S.K."/>
            <person name="Zeng Q."/>
            <person name="Gargeya S."/>
            <person name="Fitzgerald M."/>
            <person name="Haas B."/>
            <person name="Abouelleil A."/>
            <person name="Alvarado L."/>
            <person name="Arachchi H.M."/>
            <person name="Berlin A."/>
            <person name="Chapman S.B."/>
            <person name="Goldberg J."/>
            <person name="Griggs A."/>
            <person name="Gujja S."/>
            <person name="Hansen M."/>
            <person name="Howarth C."/>
            <person name="Imamovic A."/>
            <person name="Larimer J."/>
            <person name="McCowen C."/>
            <person name="Montmayeur A."/>
            <person name="Murphy C."/>
            <person name="Neiman D."/>
            <person name="Pearson M."/>
            <person name="Priest M."/>
            <person name="Roberts A."/>
            <person name="Saif S."/>
            <person name="Shea T."/>
            <person name="Sisk P."/>
            <person name="Sykes S."/>
            <person name="Wortman J."/>
            <person name="Nusbaum C."/>
            <person name="Birren B."/>
        </authorList>
    </citation>
    <scope>NUCLEOTIDE SEQUENCE [LARGE SCALE GENOMIC DNA]</scope>
    <source>
        <strain evidence="2 3">VS20</strain>
    </source>
</reference>
<dbReference type="eggNOG" id="KOG1685">
    <property type="taxonomic scope" value="Eukaryota"/>
</dbReference>
<dbReference type="Gene3D" id="3.40.50.790">
    <property type="match status" value="1"/>
</dbReference>
<dbReference type="InterPro" id="IPR016095">
    <property type="entry name" value="Ribosomal_uL1_3-a/b-sand"/>
</dbReference>
<keyword evidence="3" id="KW-1185">Reference proteome</keyword>
<evidence type="ECO:0000313" key="3">
    <source>
        <dbReference type="Proteomes" id="UP000030762"/>
    </source>
</evidence>
<accession>T0QHI5</accession>
<evidence type="ECO:0000313" key="2">
    <source>
        <dbReference type="EMBL" id="EQC33135.1"/>
    </source>
</evidence>
<dbReference type="GeneID" id="19949849"/>
<name>T0QHI5_SAPDV</name>
<dbReference type="EMBL" id="JH767160">
    <property type="protein sequence ID" value="EQC33135.1"/>
    <property type="molecule type" value="Genomic_DNA"/>
</dbReference>
<proteinExistence type="predicted"/>
<dbReference type="Proteomes" id="UP000030762">
    <property type="component" value="Unassembled WGS sequence"/>
</dbReference>
<dbReference type="OrthoDB" id="10251727at2759"/>
<dbReference type="OMA" id="GHTGMQA"/>
<dbReference type="RefSeq" id="XP_008613258.1">
    <property type="nucleotide sequence ID" value="XM_008615036.1"/>
</dbReference>